<keyword evidence="7" id="KW-0539">Nucleus</keyword>
<dbReference type="FunCoup" id="A0A6P8PDQ1">
    <property type="interactions" value="619"/>
</dbReference>
<dbReference type="Gene3D" id="3.40.630.60">
    <property type="match status" value="1"/>
</dbReference>
<dbReference type="KEGG" id="gsh:117349771"/>
<evidence type="ECO:0000256" key="7">
    <source>
        <dbReference type="ARBA" id="ARBA00023242"/>
    </source>
</evidence>
<dbReference type="GO" id="GO:0005737">
    <property type="term" value="C:cytoplasm"/>
    <property type="evidence" value="ECO:0007669"/>
    <property type="project" value="UniProtKB-SubCell"/>
</dbReference>
<evidence type="ECO:0000256" key="3">
    <source>
        <dbReference type="ARBA" id="ARBA00008796"/>
    </source>
</evidence>
<feature type="region of interest" description="Disordered" evidence="10">
    <location>
        <begin position="213"/>
        <end position="235"/>
    </location>
</feature>
<dbReference type="Pfam" id="PF02100">
    <property type="entry name" value="ODC_AZ"/>
    <property type="match status" value="1"/>
</dbReference>
<evidence type="ECO:0000256" key="5">
    <source>
        <dbReference type="ARBA" id="ARBA00022553"/>
    </source>
</evidence>
<evidence type="ECO:0000256" key="8">
    <source>
        <dbReference type="ARBA" id="ARBA00053466"/>
    </source>
</evidence>
<sequence length="235" mass="25816">MRPGSQLTAPGGSRRFFLSPPSGPCPGDGRFLVLHGARSQRLPGLTLRDCCMPGCQGVGLTAVPEWRPWAAGSGQEEQSAVKELHSDGNLTVLGHTLLSSHPIQLDFHFRLGKRKLVHWHGTLSSQKLFLDTPNWVLNQGTKESLTAVLEFVEQQTDVKYVFLNFEKTRTDRGELLRAFAYMGFEVVRAGHPSVPSWADTIFMAYTLERDSPSSKAAENVSQAESGQANGQQSLP</sequence>
<dbReference type="GO" id="GO:0045732">
    <property type="term" value="P:positive regulation of protein catabolic process"/>
    <property type="evidence" value="ECO:0007669"/>
    <property type="project" value="TreeGrafter"/>
</dbReference>
<organism evidence="11 12">
    <name type="scientific">Geotrypetes seraphini</name>
    <name type="common">Gaboon caecilian</name>
    <name type="synonym">Caecilia seraphini</name>
    <dbReference type="NCBI Taxonomy" id="260995"/>
    <lineage>
        <taxon>Eukaryota</taxon>
        <taxon>Metazoa</taxon>
        <taxon>Chordata</taxon>
        <taxon>Craniata</taxon>
        <taxon>Vertebrata</taxon>
        <taxon>Euteleostomi</taxon>
        <taxon>Amphibia</taxon>
        <taxon>Gymnophiona</taxon>
        <taxon>Geotrypetes</taxon>
    </lineage>
</organism>
<keyword evidence="11" id="KW-1185">Reference proteome</keyword>
<proteinExistence type="inferred from homology"/>
<evidence type="ECO:0000256" key="4">
    <source>
        <dbReference type="ARBA" id="ARBA00022490"/>
    </source>
</evidence>
<evidence type="ECO:0000313" key="12">
    <source>
        <dbReference type="RefSeq" id="XP_033779255.1"/>
    </source>
</evidence>
<keyword evidence="4" id="KW-0963">Cytoplasm</keyword>
<dbReference type="FunFam" id="3.40.630.60:FF:000002">
    <property type="entry name" value="Ornithine decarboxylase antizyme 3"/>
    <property type="match status" value="1"/>
</dbReference>
<dbReference type="PANTHER" id="PTHR10279">
    <property type="entry name" value="ORNITHINE DECARBOXYLASE ANTIZYME"/>
    <property type="match status" value="1"/>
</dbReference>
<dbReference type="GO" id="GO:0008073">
    <property type="term" value="F:ornithine decarboxylase inhibitor activity"/>
    <property type="evidence" value="ECO:0007669"/>
    <property type="project" value="InterPro"/>
</dbReference>
<keyword evidence="6" id="KW-0688">Ribosomal frameshifting</keyword>
<accession>A0A6P8PDQ1</accession>
<dbReference type="GO" id="GO:0005634">
    <property type="term" value="C:nucleus"/>
    <property type="evidence" value="ECO:0007669"/>
    <property type="project" value="UniProtKB-SubCell"/>
</dbReference>
<reference evidence="12" key="1">
    <citation type="submission" date="2025-08" db="UniProtKB">
        <authorList>
            <consortium name="RefSeq"/>
        </authorList>
    </citation>
    <scope>IDENTIFICATION</scope>
</reference>
<evidence type="ECO:0000313" key="11">
    <source>
        <dbReference type="Proteomes" id="UP000515159"/>
    </source>
</evidence>
<evidence type="ECO:0000256" key="6">
    <source>
        <dbReference type="ARBA" id="ARBA00022758"/>
    </source>
</evidence>
<dbReference type="OrthoDB" id="5959761at2759"/>
<dbReference type="RefSeq" id="XP_033779255.1">
    <property type="nucleotide sequence ID" value="XM_033923364.1"/>
</dbReference>
<evidence type="ECO:0000256" key="2">
    <source>
        <dbReference type="ARBA" id="ARBA00004496"/>
    </source>
</evidence>
<protein>
    <recommendedName>
        <fullName evidence="9">Ornithine decarboxylase antizyme 3</fullName>
    </recommendedName>
</protein>
<evidence type="ECO:0000256" key="9">
    <source>
        <dbReference type="ARBA" id="ARBA00071308"/>
    </source>
</evidence>
<feature type="region of interest" description="Disordered" evidence="10">
    <location>
        <begin position="1"/>
        <end position="22"/>
    </location>
</feature>
<dbReference type="InterPro" id="IPR016181">
    <property type="entry name" value="Acyl_CoA_acyltransferase"/>
</dbReference>
<comment type="function">
    <text evidence="8">Ornithine decarboxylase (ODC) antizyme protein that negatively regulates ODC activity and intracellular polyamine biosynthesis and uptake in response to increased intracellular polyamine levels. Binds to ODC monomers, inhibiting the assembly of the functional ODC homodimers. Does not target the ODC monomers for degradation, which allows a protein synthesis-independent restoration of ODC activity. Stabilizes AZIN2 by interfering with its ubiquitination. Involved in the translocation of AZNI2 from ER-Golgi intermediate compartment (ERGIC) to the cytosol. Probably plays a key role in spermatogenesis by regulating the intracellular concentration of polyamines in haploid germ cells.</text>
</comment>
<comment type="subcellular location">
    <subcellularLocation>
        <location evidence="2">Cytoplasm</location>
    </subcellularLocation>
    <subcellularLocation>
        <location evidence="1">Nucleus</location>
    </subcellularLocation>
</comment>
<gene>
    <name evidence="12" type="primary">OAZ3</name>
</gene>
<dbReference type="PANTHER" id="PTHR10279:SF9">
    <property type="entry name" value="ORNITHINE DECARBOXYLASE ANTIZYME 3"/>
    <property type="match status" value="1"/>
</dbReference>
<dbReference type="Proteomes" id="UP000515159">
    <property type="component" value="Chromosome 16"/>
</dbReference>
<dbReference type="InterPro" id="IPR038581">
    <property type="entry name" value="ODC_AZ_sf"/>
</dbReference>
<dbReference type="SUPFAM" id="SSF55729">
    <property type="entry name" value="Acyl-CoA N-acyltransferases (Nat)"/>
    <property type="match status" value="1"/>
</dbReference>
<evidence type="ECO:0000256" key="1">
    <source>
        <dbReference type="ARBA" id="ARBA00004123"/>
    </source>
</evidence>
<dbReference type="GeneID" id="117349771"/>
<dbReference type="CTD" id="51686"/>
<evidence type="ECO:0000256" key="10">
    <source>
        <dbReference type="SAM" id="MobiDB-lite"/>
    </source>
</evidence>
<comment type="similarity">
    <text evidence="3">Belongs to the ODC antizyme family.</text>
</comment>
<dbReference type="AlphaFoldDB" id="A0A6P8PDQ1"/>
<keyword evidence="5" id="KW-0597">Phosphoprotein</keyword>
<dbReference type="InterPro" id="IPR002993">
    <property type="entry name" value="ODC_AZ"/>
</dbReference>
<dbReference type="GO" id="GO:0075523">
    <property type="term" value="P:viral translational frameshifting"/>
    <property type="evidence" value="ECO:0007669"/>
    <property type="project" value="UniProtKB-KW"/>
</dbReference>
<name>A0A6P8PDQ1_GEOSA</name>
<dbReference type="InParanoid" id="A0A6P8PDQ1"/>